<feature type="domain" description="NADPH-dependent FMN reductase-like" evidence="3">
    <location>
        <begin position="1"/>
        <end position="137"/>
    </location>
</feature>
<name>A0A5Q0TEJ3_9VIBR</name>
<reference evidence="4 5" key="1">
    <citation type="submission" date="2019-10" db="EMBL/GenBank/DDBJ databases">
        <title>Vibrio sp. nov., isolated from Coralline algae surface.</title>
        <authorList>
            <person name="Geng Y."/>
            <person name="Zhang X."/>
        </authorList>
    </citation>
    <scope>NUCLEOTIDE SEQUENCE [LARGE SCALE GENOMIC DNA]</scope>
    <source>
        <strain evidence="4 5">SM1977</strain>
    </source>
</reference>
<accession>A0A5Q0TEJ3</accession>
<keyword evidence="2" id="KW-0288">FMN</keyword>
<evidence type="ECO:0000256" key="2">
    <source>
        <dbReference type="ARBA" id="ARBA00022643"/>
    </source>
</evidence>
<evidence type="ECO:0000313" key="4">
    <source>
        <dbReference type="EMBL" id="QGA64586.1"/>
    </source>
</evidence>
<dbReference type="EMBL" id="CP045699">
    <property type="protein sequence ID" value="QGA64586.1"/>
    <property type="molecule type" value="Genomic_DNA"/>
</dbReference>
<dbReference type="AlphaFoldDB" id="A0A5Q0TEJ3"/>
<keyword evidence="5" id="KW-1185">Reference proteome</keyword>
<dbReference type="Gene3D" id="3.40.50.360">
    <property type="match status" value="1"/>
</dbReference>
<evidence type="ECO:0000259" key="3">
    <source>
        <dbReference type="Pfam" id="PF03358"/>
    </source>
</evidence>
<gene>
    <name evidence="4" type="ORF">GFB47_03665</name>
</gene>
<organism evidence="4 5">
    <name type="scientific">Vibrio algicola</name>
    <dbReference type="NCBI Taxonomy" id="2662262"/>
    <lineage>
        <taxon>Bacteria</taxon>
        <taxon>Pseudomonadati</taxon>
        <taxon>Pseudomonadota</taxon>
        <taxon>Gammaproteobacteria</taxon>
        <taxon>Vibrionales</taxon>
        <taxon>Vibrionaceae</taxon>
        <taxon>Vibrio</taxon>
    </lineage>
</organism>
<evidence type="ECO:0000256" key="1">
    <source>
        <dbReference type="ARBA" id="ARBA00001917"/>
    </source>
</evidence>
<keyword evidence="2" id="KW-0285">Flavoprotein</keyword>
<dbReference type="SUPFAM" id="SSF52218">
    <property type="entry name" value="Flavoproteins"/>
    <property type="match status" value="1"/>
</dbReference>
<dbReference type="GO" id="GO:0010181">
    <property type="term" value="F:FMN binding"/>
    <property type="evidence" value="ECO:0007669"/>
    <property type="project" value="TreeGrafter"/>
</dbReference>
<sequence>MKIIVFGASSSFNSINKALAAYTANLVPGAEVEVLDLNDFPVPMFSTDTEKEIGRPDGAKAYFAKLESADAFVISLAEHNGTYTAAYKNLFDWASRINQQMFAHKPVVYLATSPGPSGAKSVLAQATGSAPFFHAEVKASVSIPSFFDVFDIESGKPKDEATQAQLMAAAVALTA</sequence>
<proteinExistence type="predicted"/>
<dbReference type="GO" id="GO:0005829">
    <property type="term" value="C:cytosol"/>
    <property type="evidence" value="ECO:0007669"/>
    <property type="project" value="TreeGrafter"/>
</dbReference>
<dbReference type="Proteomes" id="UP000348942">
    <property type="component" value="Chromosome 1"/>
</dbReference>
<comment type="cofactor">
    <cofactor evidence="1">
        <name>FMN</name>
        <dbReference type="ChEBI" id="CHEBI:58210"/>
    </cofactor>
</comment>
<dbReference type="RefSeq" id="WP_153446635.1">
    <property type="nucleotide sequence ID" value="NZ_CP045699.1"/>
</dbReference>
<dbReference type="PANTHER" id="PTHR30543">
    <property type="entry name" value="CHROMATE REDUCTASE"/>
    <property type="match status" value="1"/>
</dbReference>
<dbReference type="Pfam" id="PF03358">
    <property type="entry name" value="FMN_red"/>
    <property type="match status" value="1"/>
</dbReference>
<evidence type="ECO:0000313" key="5">
    <source>
        <dbReference type="Proteomes" id="UP000348942"/>
    </source>
</evidence>
<dbReference type="InterPro" id="IPR005025">
    <property type="entry name" value="FMN_Rdtase-like_dom"/>
</dbReference>
<dbReference type="InterPro" id="IPR029039">
    <property type="entry name" value="Flavoprotein-like_sf"/>
</dbReference>
<protein>
    <submittedName>
        <fullName evidence="4">NADPH-dependent FMN reductase</fullName>
    </submittedName>
</protein>
<dbReference type="GO" id="GO:0016491">
    <property type="term" value="F:oxidoreductase activity"/>
    <property type="evidence" value="ECO:0007669"/>
    <property type="project" value="InterPro"/>
</dbReference>
<dbReference type="PANTHER" id="PTHR30543:SF21">
    <property type="entry name" value="NAD(P)H-DEPENDENT FMN REDUCTASE LOT6"/>
    <property type="match status" value="1"/>
</dbReference>
<dbReference type="InterPro" id="IPR050712">
    <property type="entry name" value="NAD(P)H-dep_reductase"/>
</dbReference>